<evidence type="ECO:0000313" key="1">
    <source>
        <dbReference type="EMBL" id="CAA0123638.1"/>
    </source>
</evidence>
<dbReference type="EMBL" id="CACSIO010000056">
    <property type="protein sequence ID" value="CAA0123638.1"/>
    <property type="molecule type" value="Genomic_DNA"/>
</dbReference>
<name>A0A5S9QXL4_9GAMM</name>
<evidence type="ECO:0000313" key="2">
    <source>
        <dbReference type="Proteomes" id="UP000441399"/>
    </source>
</evidence>
<accession>A0A5S9QXL4</accession>
<dbReference type="AlphaFoldDB" id="A0A5S9QXL4"/>
<protein>
    <submittedName>
        <fullName evidence="1">Uncharacterized protein</fullName>
    </submittedName>
</protein>
<dbReference type="Proteomes" id="UP000441399">
    <property type="component" value="Unassembled WGS sequence"/>
</dbReference>
<reference evidence="1 2" key="1">
    <citation type="submission" date="2019-11" db="EMBL/GenBank/DDBJ databases">
        <authorList>
            <person name="Holert J."/>
        </authorList>
    </citation>
    <scope>NUCLEOTIDE SEQUENCE [LARGE SCALE GENOMIC DNA]</scope>
    <source>
        <strain evidence="1">SB11_3</strain>
    </source>
</reference>
<keyword evidence="2" id="KW-1185">Reference proteome</keyword>
<organism evidence="1 2">
    <name type="scientific">BD1-7 clade bacterium</name>
    <dbReference type="NCBI Taxonomy" id="2029982"/>
    <lineage>
        <taxon>Bacteria</taxon>
        <taxon>Pseudomonadati</taxon>
        <taxon>Pseudomonadota</taxon>
        <taxon>Gammaproteobacteria</taxon>
        <taxon>Cellvibrionales</taxon>
        <taxon>Spongiibacteraceae</taxon>
        <taxon>BD1-7 clade</taxon>
    </lineage>
</organism>
<gene>
    <name evidence="1" type="ORF">OPDIPICF_02837</name>
</gene>
<proteinExistence type="predicted"/>
<sequence>MMQKSRLLCRQKGGKLLSHISYLSTSYKQGVDEVQKPNNALIDPIANVTDSSVDGVESEVQR</sequence>